<dbReference type="PROSITE" id="PS50850">
    <property type="entry name" value="MFS"/>
    <property type="match status" value="1"/>
</dbReference>
<dbReference type="SUPFAM" id="SSF103473">
    <property type="entry name" value="MFS general substrate transporter"/>
    <property type="match status" value="1"/>
</dbReference>
<dbReference type="InterPro" id="IPR020846">
    <property type="entry name" value="MFS_dom"/>
</dbReference>
<keyword evidence="5 7" id="KW-1133">Transmembrane helix</keyword>
<feature type="transmembrane region" description="Helical" evidence="7">
    <location>
        <begin position="108"/>
        <end position="128"/>
    </location>
</feature>
<dbReference type="GO" id="GO:0022857">
    <property type="term" value="F:transmembrane transporter activity"/>
    <property type="evidence" value="ECO:0007669"/>
    <property type="project" value="InterPro"/>
</dbReference>
<dbReference type="Pfam" id="PF05977">
    <property type="entry name" value="MFS_3"/>
    <property type="match status" value="1"/>
</dbReference>
<evidence type="ECO:0000256" key="3">
    <source>
        <dbReference type="ARBA" id="ARBA00022475"/>
    </source>
</evidence>
<evidence type="ECO:0000313" key="10">
    <source>
        <dbReference type="Proteomes" id="UP000054935"/>
    </source>
</evidence>
<gene>
    <name evidence="9" type="ORF">TRN7648_03404</name>
</gene>
<reference evidence="9 10" key="1">
    <citation type="submission" date="2015-09" db="EMBL/GenBank/DDBJ databases">
        <authorList>
            <consortium name="Swine Surveillance"/>
        </authorList>
    </citation>
    <scope>NUCLEOTIDE SEQUENCE [LARGE SCALE GENOMIC DNA]</scope>
    <source>
        <strain evidence="9 10">CECT 7648</strain>
    </source>
</reference>
<evidence type="ECO:0000256" key="6">
    <source>
        <dbReference type="ARBA" id="ARBA00023136"/>
    </source>
</evidence>
<dbReference type="GO" id="GO:0016746">
    <property type="term" value="F:acyltransferase activity"/>
    <property type="evidence" value="ECO:0007669"/>
    <property type="project" value="UniProtKB-KW"/>
</dbReference>
<feature type="transmembrane region" description="Helical" evidence="7">
    <location>
        <begin position="134"/>
        <end position="151"/>
    </location>
</feature>
<dbReference type="InterPro" id="IPR010290">
    <property type="entry name" value="TM_effector"/>
</dbReference>
<evidence type="ECO:0000256" key="5">
    <source>
        <dbReference type="ARBA" id="ARBA00022989"/>
    </source>
</evidence>
<evidence type="ECO:0000256" key="7">
    <source>
        <dbReference type="SAM" id="Phobius"/>
    </source>
</evidence>
<name>A0A0P1GYK2_9RHOB</name>
<protein>
    <submittedName>
        <fullName evidence="9">2-acyl-glycerophospho-ethanolamine acyltransferase</fullName>
    </submittedName>
</protein>
<keyword evidence="4 7" id="KW-0812">Transmembrane</keyword>
<dbReference type="PANTHER" id="PTHR23513">
    <property type="entry name" value="INTEGRAL MEMBRANE EFFLUX PROTEIN-RELATED"/>
    <property type="match status" value="1"/>
</dbReference>
<dbReference type="AlphaFoldDB" id="A0A0P1GYK2"/>
<dbReference type="GO" id="GO:0005886">
    <property type="term" value="C:plasma membrane"/>
    <property type="evidence" value="ECO:0007669"/>
    <property type="project" value="UniProtKB-SubCell"/>
</dbReference>
<keyword evidence="9" id="KW-0012">Acyltransferase</keyword>
<feature type="transmembrane region" description="Helical" evidence="7">
    <location>
        <begin position="43"/>
        <end position="67"/>
    </location>
</feature>
<proteinExistence type="predicted"/>
<feature type="transmembrane region" description="Helical" evidence="7">
    <location>
        <begin position="79"/>
        <end position="101"/>
    </location>
</feature>
<dbReference type="EMBL" id="CYSE01000007">
    <property type="protein sequence ID" value="CUH81286.1"/>
    <property type="molecule type" value="Genomic_DNA"/>
</dbReference>
<dbReference type="OrthoDB" id="9809918at2"/>
<keyword evidence="9" id="KW-0808">Transferase</keyword>
<accession>A0A0P1GYK2</accession>
<evidence type="ECO:0000259" key="8">
    <source>
        <dbReference type="PROSITE" id="PS50850"/>
    </source>
</evidence>
<dbReference type="PANTHER" id="PTHR23513:SF11">
    <property type="entry name" value="STAPHYLOFERRIN A TRANSPORTER"/>
    <property type="match status" value="1"/>
</dbReference>
<dbReference type="InterPro" id="IPR036259">
    <property type="entry name" value="MFS_trans_sf"/>
</dbReference>
<feature type="domain" description="Major facilitator superfamily (MFS) profile" evidence="8">
    <location>
        <begin position="42"/>
        <end position="205"/>
    </location>
</feature>
<keyword evidence="2" id="KW-0813">Transport</keyword>
<evidence type="ECO:0000256" key="4">
    <source>
        <dbReference type="ARBA" id="ARBA00022692"/>
    </source>
</evidence>
<keyword evidence="3" id="KW-1003">Cell membrane</keyword>
<dbReference type="Proteomes" id="UP000054935">
    <property type="component" value="Unassembled WGS sequence"/>
</dbReference>
<evidence type="ECO:0000256" key="1">
    <source>
        <dbReference type="ARBA" id="ARBA00004651"/>
    </source>
</evidence>
<dbReference type="STRING" id="441103.TRN7648_03404"/>
<keyword evidence="10" id="KW-1185">Reference proteome</keyword>
<organism evidence="9 10">
    <name type="scientific">Tropicibacter naphthalenivorans</name>
    <dbReference type="NCBI Taxonomy" id="441103"/>
    <lineage>
        <taxon>Bacteria</taxon>
        <taxon>Pseudomonadati</taxon>
        <taxon>Pseudomonadota</taxon>
        <taxon>Alphaproteobacteria</taxon>
        <taxon>Rhodobacterales</taxon>
        <taxon>Roseobacteraceae</taxon>
        <taxon>Tropicibacter</taxon>
    </lineage>
</organism>
<dbReference type="Gene3D" id="1.20.1250.20">
    <property type="entry name" value="MFS general substrate transporter like domains"/>
    <property type="match status" value="1"/>
</dbReference>
<evidence type="ECO:0000256" key="2">
    <source>
        <dbReference type="ARBA" id="ARBA00022448"/>
    </source>
</evidence>
<comment type="subcellular location">
    <subcellularLocation>
        <location evidence="1">Cell membrane</location>
        <topology evidence="1">Multi-pass membrane protein</topology>
    </subcellularLocation>
</comment>
<keyword evidence="6 7" id="KW-0472">Membrane</keyword>
<sequence>MRFWVGQARGPRHITLDASRGQLWTQALTQTTSAFEPLKNRNFLTYWLAGLSANFGWQIQLVGASWLMISLGGTPEQVALVQTTVALPVMLLSLPGGALADRIGQKKLVLAAQSFLMIVSVALAYAAYQDALTPTLLLTCTLLVGAGRALYYPGWQSMVFEFFGRDKAPAAFAINTGNLNIARSLGPAARWWPALARSSPFSSAR</sequence>
<evidence type="ECO:0000313" key="9">
    <source>
        <dbReference type="EMBL" id="CUH81286.1"/>
    </source>
</evidence>